<keyword evidence="4 6" id="KW-0378">Hydrolase</keyword>
<evidence type="ECO:0000256" key="5">
    <source>
        <dbReference type="ARBA" id="ARBA00032644"/>
    </source>
</evidence>
<dbReference type="PRINTS" id="PR00502">
    <property type="entry name" value="NUDIXFAMILY"/>
</dbReference>
<dbReference type="GO" id="GO:0004081">
    <property type="term" value="F:bis(5'-nucleosyl)-tetraphosphatase (asymmetrical) activity"/>
    <property type="evidence" value="ECO:0007669"/>
    <property type="project" value="TreeGrafter"/>
</dbReference>
<evidence type="ECO:0000256" key="4">
    <source>
        <dbReference type="ARBA" id="ARBA00022801"/>
    </source>
</evidence>
<sequence>MPSSSAARRSPGGARSLSAGAVIVRPGGAGPRYLLLRAFGYWDFPKGLVEPGETPFQAALREIREETGLEDLEFPWGEACRETPPYGPGKVARYYLAVSRTGDVHLPVNPELGHPEHDEFRWLAYPEARARLAERVRPVLDWAHGLVAGYTG</sequence>
<dbReference type="InterPro" id="IPR051325">
    <property type="entry name" value="Nudix_hydrolase_domain"/>
</dbReference>
<dbReference type="SUPFAM" id="SSF55811">
    <property type="entry name" value="Nudix"/>
    <property type="match status" value="1"/>
</dbReference>
<dbReference type="GO" id="GO:0000166">
    <property type="term" value="F:nucleotide binding"/>
    <property type="evidence" value="ECO:0007669"/>
    <property type="project" value="UniProtKB-KW"/>
</dbReference>
<gene>
    <name evidence="8" type="ORF">G3N55_08610</name>
</gene>
<evidence type="ECO:0000313" key="9">
    <source>
        <dbReference type="Proteomes" id="UP000469346"/>
    </source>
</evidence>
<keyword evidence="3" id="KW-0547">Nucleotide-binding</keyword>
<dbReference type="PROSITE" id="PS00893">
    <property type="entry name" value="NUDIX_BOX"/>
    <property type="match status" value="1"/>
</dbReference>
<dbReference type="InterPro" id="IPR020084">
    <property type="entry name" value="NUDIX_hydrolase_CS"/>
</dbReference>
<evidence type="ECO:0000256" key="6">
    <source>
        <dbReference type="RuleBase" id="RU003476"/>
    </source>
</evidence>
<dbReference type="GO" id="GO:0006167">
    <property type="term" value="P:AMP biosynthetic process"/>
    <property type="evidence" value="ECO:0007669"/>
    <property type="project" value="TreeGrafter"/>
</dbReference>
<proteinExistence type="inferred from homology"/>
<dbReference type="GO" id="GO:0006754">
    <property type="term" value="P:ATP biosynthetic process"/>
    <property type="evidence" value="ECO:0007669"/>
    <property type="project" value="TreeGrafter"/>
</dbReference>
<comment type="caution">
    <text evidence="8">The sequence shown here is derived from an EMBL/GenBank/DDBJ whole genome shotgun (WGS) entry which is preliminary data.</text>
</comment>
<accession>A0A6N9TR26</accession>
<dbReference type="AlphaFoldDB" id="A0A6N9TR26"/>
<dbReference type="PROSITE" id="PS51462">
    <property type="entry name" value="NUDIX"/>
    <property type="match status" value="1"/>
</dbReference>
<dbReference type="InterPro" id="IPR020476">
    <property type="entry name" value="Nudix_hydrolase"/>
</dbReference>
<dbReference type="InterPro" id="IPR015797">
    <property type="entry name" value="NUDIX_hydrolase-like_dom_sf"/>
</dbReference>
<dbReference type="Proteomes" id="UP000469346">
    <property type="component" value="Unassembled WGS sequence"/>
</dbReference>
<evidence type="ECO:0000259" key="7">
    <source>
        <dbReference type="PROSITE" id="PS51462"/>
    </source>
</evidence>
<comment type="similarity">
    <text evidence="1 6">Belongs to the Nudix hydrolase family.</text>
</comment>
<feature type="domain" description="Nudix hydrolase" evidence="7">
    <location>
        <begin position="14"/>
        <end position="145"/>
    </location>
</feature>
<name>A0A6N9TR26_DISTH</name>
<dbReference type="Pfam" id="PF00293">
    <property type="entry name" value="NUDIX"/>
    <property type="match status" value="1"/>
</dbReference>
<evidence type="ECO:0000313" key="8">
    <source>
        <dbReference type="EMBL" id="NDY42900.1"/>
    </source>
</evidence>
<organism evidence="8 9">
    <name type="scientific">Dissulfurirhabdus thermomarina</name>
    <dbReference type="NCBI Taxonomy" id="1765737"/>
    <lineage>
        <taxon>Bacteria</taxon>
        <taxon>Deltaproteobacteria</taxon>
        <taxon>Dissulfurirhabdaceae</taxon>
        <taxon>Dissulfurirhabdus</taxon>
    </lineage>
</organism>
<protein>
    <recommendedName>
        <fullName evidence="2">Bis(5'-nucleosyl)-tetraphosphatase [asymmetrical]</fullName>
    </recommendedName>
    <alternativeName>
        <fullName evidence="5">Diadenosine 5',5'''-P1,P4-tetraphosphate asymmetrical hydrolase</fullName>
    </alternativeName>
</protein>
<dbReference type="EMBL" id="JAAGRR010000097">
    <property type="protein sequence ID" value="NDY42900.1"/>
    <property type="molecule type" value="Genomic_DNA"/>
</dbReference>
<evidence type="ECO:0000256" key="3">
    <source>
        <dbReference type="ARBA" id="ARBA00022741"/>
    </source>
</evidence>
<dbReference type="Gene3D" id="3.90.79.10">
    <property type="entry name" value="Nucleoside Triphosphate Pyrophosphohydrolase"/>
    <property type="match status" value="1"/>
</dbReference>
<keyword evidence="9" id="KW-1185">Reference proteome</keyword>
<dbReference type="RefSeq" id="WP_163299028.1">
    <property type="nucleotide sequence ID" value="NZ_JAAGRR010000097.1"/>
</dbReference>
<dbReference type="InterPro" id="IPR003565">
    <property type="entry name" value="Tetra_PHTase"/>
</dbReference>
<reference evidence="8 9" key="1">
    <citation type="submission" date="2020-02" db="EMBL/GenBank/DDBJ databases">
        <title>Comparative genomics of sulfur disproportionating microorganisms.</title>
        <authorList>
            <person name="Ward L.M."/>
            <person name="Bertran E."/>
            <person name="Johnston D.T."/>
        </authorList>
    </citation>
    <scope>NUCLEOTIDE SEQUENCE [LARGE SCALE GENOMIC DNA]</scope>
    <source>
        <strain evidence="8 9">DSM 100025</strain>
    </source>
</reference>
<dbReference type="InterPro" id="IPR000086">
    <property type="entry name" value="NUDIX_hydrolase_dom"/>
</dbReference>
<dbReference type="PANTHER" id="PTHR21340:SF0">
    <property type="entry name" value="BIS(5'-NUCLEOSYL)-TETRAPHOSPHATASE [ASYMMETRICAL]"/>
    <property type="match status" value="1"/>
</dbReference>
<dbReference type="CDD" id="cd03428">
    <property type="entry name" value="NUDIX_Ap4A_Nudt2"/>
    <property type="match status" value="1"/>
</dbReference>
<dbReference type="PANTHER" id="PTHR21340">
    <property type="entry name" value="DIADENOSINE 5,5-P1,P4-TETRAPHOSPHATE PYROPHOSPHOHYDROLASE MUTT"/>
    <property type="match status" value="1"/>
</dbReference>
<evidence type="ECO:0000256" key="2">
    <source>
        <dbReference type="ARBA" id="ARBA00018911"/>
    </source>
</evidence>
<evidence type="ECO:0000256" key="1">
    <source>
        <dbReference type="ARBA" id="ARBA00005582"/>
    </source>
</evidence>